<dbReference type="InterPro" id="IPR034686">
    <property type="entry name" value="Terpene_cyclase-like_2"/>
</dbReference>
<dbReference type="AlphaFoldDB" id="A0AAD7EY29"/>
<dbReference type="Proteomes" id="UP001218218">
    <property type="component" value="Unassembled WGS sequence"/>
</dbReference>
<evidence type="ECO:0000256" key="1">
    <source>
        <dbReference type="ARBA" id="ARBA00001946"/>
    </source>
</evidence>
<evidence type="ECO:0000313" key="7">
    <source>
        <dbReference type="EMBL" id="KAJ7354060.1"/>
    </source>
</evidence>
<keyword evidence="5 6" id="KW-0456">Lyase</keyword>
<evidence type="ECO:0000256" key="5">
    <source>
        <dbReference type="ARBA" id="ARBA00023239"/>
    </source>
</evidence>
<reference evidence="7" key="1">
    <citation type="submission" date="2023-03" db="EMBL/GenBank/DDBJ databases">
        <title>Massive genome expansion in bonnet fungi (Mycena s.s.) driven by repeated elements and novel gene families across ecological guilds.</title>
        <authorList>
            <consortium name="Lawrence Berkeley National Laboratory"/>
            <person name="Harder C.B."/>
            <person name="Miyauchi S."/>
            <person name="Viragh M."/>
            <person name="Kuo A."/>
            <person name="Thoen E."/>
            <person name="Andreopoulos B."/>
            <person name="Lu D."/>
            <person name="Skrede I."/>
            <person name="Drula E."/>
            <person name="Henrissat B."/>
            <person name="Morin E."/>
            <person name="Kohler A."/>
            <person name="Barry K."/>
            <person name="LaButti K."/>
            <person name="Morin E."/>
            <person name="Salamov A."/>
            <person name="Lipzen A."/>
            <person name="Mereny Z."/>
            <person name="Hegedus B."/>
            <person name="Baldrian P."/>
            <person name="Stursova M."/>
            <person name="Weitz H."/>
            <person name="Taylor A."/>
            <person name="Grigoriev I.V."/>
            <person name="Nagy L.G."/>
            <person name="Martin F."/>
            <person name="Kauserud H."/>
        </authorList>
    </citation>
    <scope>NUCLEOTIDE SEQUENCE</scope>
    <source>
        <strain evidence="7">CBHHK002</strain>
    </source>
</reference>
<dbReference type="Gene3D" id="1.10.600.10">
    <property type="entry name" value="Farnesyl Diphosphate Synthase"/>
    <property type="match status" value="1"/>
</dbReference>
<dbReference type="Pfam" id="PF19086">
    <property type="entry name" value="Terpene_syn_C_2"/>
    <property type="match status" value="1"/>
</dbReference>
<gene>
    <name evidence="7" type="ORF">DFH08DRAFT_955484</name>
</gene>
<evidence type="ECO:0000256" key="4">
    <source>
        <dbReference type="ARBA" id="ARBA00022842"/>
    </source>
</evidence>
<evidence type="ECO:0000256" key="3">
    <source>
        <dbReference type="ARBA" id="ARBA00022723"/>
    </source>
</evidence>
<name>A0AAD7EY29_9AGAR</name>
<dbReference type="GO" id="GO:0046872">
    <property type="term" value="F:metal ion binding"/>
    <property type="evidence" value="ECO:0007669"/>
    <property type="project" value="UniProtKB-KW"/>
</dbReference>
<dbReference type="PANTHER" id="PTHR35201:SF4">
    <property type="entry name" value="BETA-PINACENE SYNTHASE-RELATED"/>
    <property type="match status" value="1"/>
</dbReference>
<evidence type="ECO:0000256" key="2">
    <source>
        <dbReference type="ARBA" id="ARBA00006333"/>
    </source>
</evidence>
<accession>A0AAD7EY29</accession>
<comment type="similarity">
    <text evidence="2 6">Belongs to the terpene synthase family.</text>
</comment>
<dbReference type="GO" id="GO:0010333">
    <property type="term" value="F:terpene synthase activity"/>
    <property type="evidence" value="ECO:0007669"/>
    <property type="project" value="InterPro"/>
</dbReference>
<protein>
    <recommendedName>
        <fullName evidence="6">Terpene synthase</fullName>
        <ecNumber evidence="6">4.2.3.-</ecNumber>
    </recommendedName>
</protein>
<keyword evidence="4 6" id="KW-0460">Magnesium</keyword>
<keyword evidence="3 6" id="KW-0479">Metal-binding</keyword>
<proteinExistence type="inferred from homology"/>
<sequence>MPTISAFPLARNHLRFAELIEATDSFFLETWPFESQRERDLLVQCHYGSFISKIIPDGDFEKMIWACRASTLLFLTDDWIEKQPHGKGSGLSDRIARIVRGEMDPTAGSLVEEMLNQIFRAIEGNTEVEQFRQLSHLTCECLRLQDMPAYENITKYLDFRSYNSGGYFALGLARYALNIYLTDDELEVPRLVICERLALDAIVMENDVASYEKEAEQNTLGNNLVARLLQHGTDGHTFTSASTVKVYLRERIADSEARLREAIPVALTDTMLRTSDAVRRWLHALPYIVSGSAWWSQHTGRYNIPGKPVPRRIIYLEGKGDIIVPEPQGIEFP</sequence>
<dbReference type="InterPro" id="IPR008949">
    <property type="entry name" value="Isoprenoid_synthase_dom_sf"/>
</dbReference>
<evidence type="ECO:0000256" key="6">
    <source>
        <dbReference type="RuleBase" id="RU366034"/>
    </source>
</evidence>
<dbReference type="EMBL" id="JARIHO010000010">
    <property type="protein sequence ID" value="KAJ7354060.1"/>
    <property type="molecule type" value="Genomic_DNA"/>
</dbReference>
<evidence type="ECO:0000313" key="8">
    <source>
        <dbReference type="Proteomes" id="UP001218218"/>
    </source>
</evidence>
<comment type="cofactor">
    <cofactor evidence="1 6">
        <name>Mg(2+)</name>
        <dbReference type="ChEBI" id="CHEBI:18420"/>
    </cofactor>
</comment>
<comment type="caution">
    <text evidence="7">The sequence shown here is derived from an EMBL/GenBank/DDBJ whole genome shotgun (WGS) entry which is preliminary data.</text>
</comment>
<dbReference type="GO" id="GO:0008299">
    <property type="term" value="P:isoprenoid biosynthetic process"/>
    <property type="evidence" value="ECO:0007669"/>
    <property type="project" value="UniProtKB-ARBA"/>
</dbReference>
<keyword evidence="8" id="KW-1185">Reference proteome</keyword>
<dbReference type="PANTHER" id="PTHR35201">
    <property type="entry name" value="TERPENE SYNTHASE"/>
    <property type="match status" value="1"/>
</dbReference>
<dbReference type="SUPFAM" id="SSF48576">
    <property type="entry name" value="Terpenoid synthases"/>
    <property type="match status" value="1"/>
</dbReference>
<organism evidence="7 8">
    <name type="scientific">Mycena albidolilacea</name>
    <dbReference type="NCBI Taxonomy" id="1033008"/>
    <lineage>
        <taxon>Eukaryota</taxon>
        <taxon>Fungi</taxon>
        <taxon>Dikarya</taxon>
        <taxon>Basidiomycota</taxon>
        <taxon>Agaricomycotina</taxon>
        <taxon>Agaricomycetes</taxon>
        <taxon>Agaricomycetidae</taxon>
        <taxon>Agaricales</taxon>
        <taxon>Marasmiineae</taxon>
        <taxon>Mycenaceae</taxon>
        <taxon>Mycena</taxon>
    </lineage>
</organism>
<dbReference type="EC" id="4.2.3.-" evidence="6"/>